<proteinExistence type="inferred from homology"/>
<evidence type="ECO:0000256" key="10">
    <source>
        <dbReference type="PIRSR" id="PIRSR000350-4"/>
    </source>
</evidence>
<feature type="domain" description="FAD/NAD(P)-binding" evidence="13">
    <location>
        <begin position="4"/>
        <end position="302"/>
    </location>
</feature>
<evidence type="ECO:0000256" key="3">
    <source>
        <dbReference type="ARBA" id="ARBA00022827"/>
    </source>
</evidence>
<evidence type="ECO:0000313" key="15">
    <source>
        <dbReference type="Proteomes" id="UP000394068"/>
    </source>
</evidence>
<keyword evidence="5 11" id="KW-0560">Oxidoreductase</keyword>
<dbReference type="InterPro" id="IPR016156">
    <property type="entry name" value="FAD/NAD-linked_Rdtase_dimer_sf"/>
</dbReference>
<comment type="cofactor">
    <cofactor evidence="9">
        <name>FAD</name>
        <dbReference type="ChEBI" id="CHEBI:57692"/>
    </cofactor>
    <text evidence="9">Binds 1 FAD per subunit.</text>
</comment>
<dbReference type="Gene3D" id="3.30.390.30">
    <property type="match status" value="1"/>
</dbReference>
<feature type="binding site" evidence="9">
    <location>
        <begin position="128"/>
        <end position="130"/>
    </location>
    <ligand>
        <name>FAD</name>
        <dbReference type="ChEBI" id="CHEBI:57692"/>
    </ligand>
</feature>
<dbReference type="InterPro" id="IPR012999">
    <property type="entry name" value="Pyr_OxRdtase_I_AS"/>
</dbReference>
<dbReference type="Pfam" id="PF07992">
    <property type="entry name" value="Pyr_redox_2"/>
    <property type="match status" value="1"/>
</dbReference>
<keyword evidence="4" id="KW-0521">NADP</keyword>
<dbReference type="InterPro" id="IPR001100">
    <property type="entry name" value="Pyr_nuc-diS_OxRdtase"/>
</dbReference>
<keyword evidence="9" id="KW-0547">Nucleotide-binding</keyword>
<feature type="domain" description="Pyridine nucleotide-disulphide oxidoreductase dimerisation" evidence="12">
    <location>
        <begin position="329"/>
        <end position="436"/>
    </location>
</feature>
<evidence type="ECO:0000259" key="13">
    <source>
        <dbReference type="Pfam" id="PF07992"/>
    </source>
</evidence>
<dbReference type="InterPro" id="IPR023753">
    <property type="entry name" value="FAD/NAD-binding_dom"/>
</dbReference>
<dbReference type="InterPro" id="IPR036188">
    <property type="entry name" value="FAD/NAD-bd_sf"/>
</dbReference>
<dbReference type="Proteomes" id="UP000394068">
    <property type="component" value="Unassembled WGS sequence"/>
</dbReference>
<feature type="active site" description="Proton acceptor" evidence="8">
    <location>
        <position position="427"/>
    </location>
</feature>
<evidence type="ECO:0000256" key="2">
    <source>
        <dbReference type="ARBA" id="ARBA00022630"/>
    </source>
</evidence>
<dbReference type="Gene3D" id="3.50.50.60">
    <property type="entry name" value="FAD/NAD(P)-binding domain"/>
    <property type="match status" value="2"/>
</dbReference>
<evidence type="ECO:0000256" key="4">
    <source>
        <dbReference type="ARBA" id="ARBA00022857"/>
    </source>
</evidence>
<feature type="disulfide bond" description="Redox-active" evidence="10">
    <location>
        <begin position="43"/>
        <end position="48"/>
    </location>
</feature>
<dbReference type="InterPro" id="IPR029752">
    <property type="entry name" value="D-isomer_DH_CS1"/>
</dbReference>
<reference evidence="14 15" key="1">
    <citation type="submission" date="2019-05" db="EMBL/GenBank/DDBJ databases">
        <authorList>
            <consortium name="Pathogen Informatics"/>
        </authorList>
    </citation>
    <scope>NUCLEOTIDE SEQUENCE [LARGE SCALE GENOMIC DNA]</scope>
    <source>
        <strain evidence="14 15">NCTC5386</strain>
    </source>
</reference>
<dbReference type="Pfam" id="PF02852">
    <property type="entry name" value="Pyr_redox_dim"/>
    <property type="match status" value="1"/>
</dbReference>
<feature type="binding site" evidence="9">
    <location>
        <position position="252"/>
    </location>
    <ligand>
        <name>NAD(+)</name>
        <dbReference type="ChEBI" id="CHEBI:57540"/>
    </ligand>
</feature>
<dbReference type="GO" id="GO:0050660">
    <property type="term" value="F:flavin adenine dinucleotide binding"/>
    <property type="evidence" value="ECO:0007669"/>
    <property type="project" value="TreeGrafter"/>
</dbReference>
<dbReference type="FunFam" id="3.30.390.30:FF:000001">
    <property type="entry name" value="Dihydrolipoyl dehydrogenase"/>
    <property type="match status" value="1"/>
</dbReference>
<keyword evidence="3 9" id="KW-0274">FAD</keyword>
<evidence type="ECO:0000259" key="12">
    <source>
        <dbReference type="Pfam" id="PF02852"/>
    </source>
</evidence>
<organism evidence="14 15">
    <name type="scientific">Streptococcus pseudoporcinus</name>
    <dbReference type="NCBI Taxonomy" id="361101"/>
    <lineage>
        <taxon>Bacteria</taxon>
        <taxon>Bacillati</taxon>
        <taxon>Bacillota</taxon>
        <taxon>Bacilli</taxon>
        <taxon>Lactobacillales</taxon>
        <taxon>Streptococcaceae</taxon>
        <taxon>Streptococcus</taxon>
    </lineage>
</organism>
<evidence type="ECO:0000313" key="14">
    <source>
        <dbReference type="EMBL" id="VTS12425.1"/>
    </source>
</evidence>
<dbReference type="PANTHER" id="PTHR43014:SF4">
    <property type="entry name" value="PYRIDINE NUCLEOTIDE-DISULFIDE OXIDOREDUCTASE RCLA-RELATED"/>
    <property type="match status" value="1"/>
</dbReference>
<comment type="similarity">
    <text evidence="1 11">Belongs to the class-I pyridine nucleotide-disulfide oxidoreductase family.</text>
</comment>
<feature type="binding site" evidence="9">
    <location>
        <position position="52"/>
    </location>
    <ligand>
        <name>FAD</name>
        <dbReference type="ChEBI" id="CHEBI:57692"/>
    </ligand>
</feature>
<dbReference type="GO" id="GO:0003955">
    <property type="term" value="F:NAD(P)H dehydrogenase (quinone) activity"/>
    <property type="evidence" value="ECO:0007669"/>
    <property type="project" value="TreeGrafter"/>
</dbReference>
<dbReference type="EMBL" id="CABEHT010000001">
    <property type="protein sequence ID" value="VTS12425.1"/>
    <property type="molecule type" value="Genomic_DNA"/>
</dbReference>
<name>A0A4U9XI16_9STRE</name>
<dbReference type="PANTHER" id="PTHR43014">
    <property type="entry name" value="MERCURIC REDUCTASE"/>
    <property type="match status" value="1"/>
</dbReference>
<dbReference type="SUPFAM" id="SSF55424">
    <property type="entry name" value="FAD/NAD-linked reductases, dimerisation (C-terminal) domain"/>
    <property type="match status" value="1"/>
</dbReference>
<evidence type="ECO:0000256" key="11">
    <source>
        <dbReference type="RuleBase" id="RU003691"/>
    </source>
</evidence>
<dbReference type="NCBIfam" id="NF005572">
    <property type="entry name" value="PRK07251.1"/>
    <property type="match status" value="1"/>
</dbReference>
<evidence type="ECO:0000256" key="8">
    <source>
        <dbReference type="PIRSR" id="PIRSR000350-2"/>
    </source>
</evidence>
<keyword evidence="9" id="KW-0520">NAD</keyword>
<dbReference type="PRINTS" id="PR00411">
    <property type="entry name" value="PNDRDTASEI"/>
</dbReference>
<keyword evidence="7 11" id="KW-0676">Redox-active center</keyword>
<dbReference type="RefSeq" id="WP_077322983.1">
    <property type="nucleotide sequence ID" value="NZ_CABEHT010000001.1"/>
</dbReference>
<dbReference type="EC" id="1.8.1.4" evidence="14"/>
<accession>A0A4U9XI16</accession>
<keyword evidence="2 11" id="KW-0285">Flavoprotein</keyword>
<dbReference type="AlphaFoldDB" id="A0A4U9XI16"/>
<feature type="binding site" evidence="9">
    <location>
        <position position="293"/>
    </location>
    <ligand>
        <name>FAD</name>
        <dbReference type="ChEBI" id="CHEBI:57692"/>
    </ligand>
</feature>
<dbReference type="PROSITE" id="PS00076">
    <property type="entry name" value="PYRIDINE_REDOX_1"/>
    <property type="match status" value="1"/>
</dbReference>
<dbReference type="GO" id="GO:0004148">
    <property type="term" value="F:dihydrolipoyl dehydrogenase (NADH) activity"/>
    <property type="evidence" value="ECO:0007669"/>
    <property type="project" value="UniProtKB-EC"/>
</dbReference>
<dbReference type="PROSITE" id="PS00065">
    <property type="entry name" value="D_2_HYDROXYACID_DH_1"/>
    <property type="match status" value="1"/>
</dbReference>
<evidence type="ECO:0000256" key="1">
    <source>
        <dbReference type="ARBA" id="ARBA00007532"/>
    </source>
</evidence>
<evidence type="ECO:0000256" key="9">
    <source>
        <dbReference type="PIRSR" id="PIRSR000350-3"/>
    </source>
</evidence>
<gene>
    <name evidence="14" type="primary">lpd</name>
    <name evidence="14" type="ORF">NCTC5386_00235</name>
</gene>
<dbReference type="SUPFAM" id="SSF51905">
    <property type="entry name" value="FAD/NAD(P)-binding domain"/>
    <property type="match status" value="1"/>
</dbReference>
<dbReference type="EC" id="1.16.1.1" evidence="14"/>
<dbReference type="PRINTS" id="PR00368">
    <property type="entry name" value="FADPNR"/>
</dbReference>
<feature type="binding site" evidence="9">
    <location>
        <begin position="166"/>
        <end position="173"/>
    </location>
    <ligand>
        <name>NAD(+)</name>
        <dbReference type="ChEBI" id="CHEBI:57540"/>
    </ligand>
</feature>
<sequence length="440" mass="48482">MLTYDVIVIGFGKAGKTLASKFGAQGKKVAIIEKDDTMYGGTCINIGCIPTKVLIHSIETHHGFDEAIAEKNAVVSRLRAKNFKMLDDIKTVDVFNADATFSSNKVIKIRSANGDSQELTAEIIIINTGSVINTLPIKGLTESTNVYDSTSIQNLKTQPKTLGIIGGGNIGLEFASLFSQMGTHVSIFDPQERILAREEEFVSTKVAEYMAKNGVQFELQSHISEVKNDGNHVILVTENGEYEFDAVLHATGRKPNITGLGIENTDIKLTERGAIQVDEFLQTSVPKVFAVGDVNGGLQFTYISLDDSRIVWNYLKGNSDYSTKKRHNVPYTIFLNPPLSRVGIDEAQAKEQGVNYQSNTLMVANMPRAHVNSDLRGFFKVIVDADSHLILGATLLSAESPELINLIKMAMDNKIPYTYLQNQIFTHPTMAENLNDLFHF</sequence>
<dbReference type="InterPro" id="IPR004099">
    <property type="entry name" value="Pyr_nucl-diS_OxRdtase_dimer"/>
</dbReference>
<dbReference type="GO" id="GO:0016152">
    <property type="term" value="F:mercury (II) reductase (NADP+) activity"/>
    <property type="evidence" value="ECO:0007669"/>
    <property type="project" value="UniProtKB-EC"/>
</dbReference>
<evidence type="ECO:0000256" key="5">
    <source>
        <dbReference type="ARBA" id="ARBA00023002"/>
    </source>
</evidence>
<protein>
    <submittedName>
        <fullName evidence="14">Dihydrolipoamide dehydrogenase Mercuric ion reductase PF00070 family, FAD-dependent NAD(P)-disulphide oxidoreductase</fullName>
        <ecNumber evidence="14">1.16.1.1</ecNumber>
        <ecNumber evidence="14">1.8.1.4</ecNumber>
    </submittedName>
</protein>
<evidence type="ECO:0000256" key="6">
    <source>
        <dbReference type="ARBA" id="ARBA00023157"/>
    </source>
</evidence>
<evidence type="ECO:0000256" key="7">
    <source>
        <dbReference type="ARBA" id="ARBA00023284"/>
    </source>
</evidence>
<keyword evidence="6" id="KW-1015">Disulfide bond</keyword>
<dbReference type="PIRSF" id="PIRSF000350">
    <property type="entry name" value="Mercury_reductase_MerA"/>
    <property type="match status" value="1"/>
</dbReference>